<accession>U5L8J4</accession>
<dbReference type="HOGENOM" id="CLU_3304800_0_0_9"/>
<evidence type="ECO:0000313" key="2">
    <source>
        <dbReference type="Proteomes" id="UP000017805"/>
    </source>
</evidence>
<evidence type="ECO:0000313" key="1">
    <source>
        <dbReference type="EMBL" id="AGX03695.1"/>
    </source>
</evidence>
<keyword evidence="2" id="KW-1185">Reference proteome</keyword>
<dbReference type="AlphaFoldDB" id="U5L8J4"/>
<organism evidence="1 2">
    <name type="scientific">Bacillus infantis NRRL B-14911</name>
    <dbReference type="NCBI Taxonomy" id="1367477"/>
    <lineage>
        <taxon>Bacteria</taxon>
        <taxon>Bacillati</taxon>
        <taxon>Bacillota</taxon>
        <taxon>Bacilli</taxon>
        <taxon>Bacillales</taxon>
        <taxon>Bacillaceae</taxon>
        <taxon>Bacillus</taxon>
    </lineage>
</organism>
<dbReference type="EMBL" id="CP006643">
    <property type="protein sequence ID" value="AGX03695.1"/>
    <property type="molecule type" value="Genomic_DNA"/>
</dbReference>
<dbReference type="STRING" id="1367477.N288_08865"/>
<sequence length="39" mass="4378">MRSSCISDNLIINIWPGAGRWQLEPGLYGGKRNDELGPY</sequence>
<dbReference type="KEGG" id="bif:N288_08865"/>
<name>U5L8J4_9BACI</name>
<dbReference type="PATRIC" id="fig|1367477.3.peg.1706"/>
<reference evidence="1 2" key="1">
    <citation type="submission" date="2013-07" db="EMBL/GenBank/DDBJ databases">
        <title>Complete genome sequence of Bacillus infantis NRRL B-14911 that has potential to induce cardiac disease by antigenic mimicry.</title>
        <authorList>
            <person name="Massilamany C."/>
            <person name="Smith T.P.L."/>
            <person name="Loy J.D."/>
            <person name="Barletta R."/>
            <person name="Reddy J."/>
        </authorList>
    </citation>
    <scope>NUCLEOTIDE SEQUENCE [LARGE SCALE GENOMIC DNA]</scope>
    <source>
        <strain evidence="1 2">NRRL B-14911</strain>
    </source>
</reference>
<gene>
    <name evidence="1" type="ORF">N288_08865</name>
</gene>
<dbReference type="Proteomes" id="UP000017805">
    <property type="component" value="Chromosome"/>
</dbReference>
<protein>
    <submittedName>
        <fullName evidence="1">Uncharacterized protein</fullName>
    </submittedName>
</protein>
<proteinExistence type="predicted"/>